<dbReference type="CDD" id="cd04876">
    <property type="entry name" value="ACT_RelA-SpoT"/>
    <property type="match status" value="1"/>
</dbReference>
<protein>
    <submittedName>
        <fullName evidence="4">Unannotated protein</fullName>
    </submittedName>
</protein>
<dbReference type="SUPFAM" id="SSF81271">
    <property type="entry name" value="TGS-like"/>
    <property type="match status" value="1"/>
</dbReference>
<dbReference type="SUPFAM" id="SSF55021">
    <property type="entry name" value="ACT-like"/>
    <property type="match status" value="1"/>
</dbReference>
<accession>A0A6J6G9E8</accession>
<dbReference type="Pfam" id="PF02824">
    <property type="entry name" value="TGS"/>
    <property type="match status" value="1"/>
</dbReference>
<feature type="domain" description="ACT" evidence="2">
    <location>
        <begin position="295"/>
        <end position="369"/>
    </location>
</feature>
<dbReference type="Pfam" id="PF19296">
    <property type="entry name" value="RelA_AH_RIS"/>
    <property type="match status" value="1"/>
</dbReference>
<dbReference type="InterPro" id="IPR033655">
    <property type="entry name" value="TGS_RelA/SpoT"/>
</dbReference>
<organism evidence="4">
    <name type="scientific">freshwater metagenome</name>
    <dbReference type="NCBI Taxonomy" id="449393"/>
    <lineage>
        <taxon>unclassified sequences</taxon>
        <taxon>metagenomes</taxon>
        <taxon>ecological metagenomes</taxon>
    </lineage>
</organism>
<feature type="domain" description="TGS" evidence="3">
    <location>
        <begin position="29"/>
        <end position="92"/>
    </location>
</feature>
<dbReference type="InterPro" id="IPR012675">
    <property type="entry name" value="Beta-grasp_dom_sf"/>
</dbReference>
<dbReference type="InterPro" id="IPR004095">
    <property type="entry name" value="TGS"/>
</dbReference>
<evidence type="ECO:0000259" key="3">
    <source>
        <dbReference type="PROSITE" id="PS51880"/>
    </source>
</evidence>
<evidence type="ECO:0000256" key="1">
    <source>
        <dbReference type="ARBA" id="ARBA00007476"/>
    </source>
</evidence>
<dbReference type="InterPro" id="IPR002912">
    <property type="entry name" value="ACT_dom"/>
</dbReference>
<dbReference type="InterPro" id="IPR045600">
    <property type="entry name" value="RelA/SpoT_AH_RIS"/>
</dbReference>
<evidence type="ECO:0000313" key="4">
    <source>
        <dbReference type="EMBL" id="CAB4597846.1"/>
    </source>
</evidence>
<dbReference type="PROSITE" id="PS51671">
    <property type="entry name" value="ACT"/>
    <property type="match status" value="1"/>
</dbReference>
<dbReference type="PANTHER" id="PTHR43061:SF1">
    <property type="entry name" value="GTP DIPHOSPHOKINASE RSH1, CHLOROPLASTIC-RELATED"/>
    <property type="match status" value="1"/>
</dbReference>
<dbReference type="PANTHER" id="PTHR43061">
    <property type="entry name" value="GTP DIPHOSPHOKINASE RSH1, CHLOROPLASTIC-RELATED"/>
    <property type="match status" value="1"/>
</dbReference>
<dbReference type="Pfam" id="PF13291">
    <property type="entry name" value="ACT_4"/>
    <property type="match status" value="1"/>
</dbReference>
<dbReference type="Gene3D" id="3.30.70.260">
    <property type="match status" value="1"/>
</dbReference>
<dbReference type="CDD" id="cd01668">
    <property type="entry name" value="TGS_RSH"/>
    <property type="match status" value="1"/>
</dbReference>
<dbReference type="AlphaFoldDB" id="A0A6J6G9E8"/>
<dbReference type="FunFam" id="3.10.20.30:FF:000002">
    <property type="entry name" value="GTP pyrophosphokinase (RelA/SpoT)"/>
    <property type="match status" value="1"/>
</dbReference>
<comment type="similarity">
    <text evidence="1">Belongs to the RelA/SpoT family.</text>
</comment>
<name>A0A6J6G9E8_9ZZZZ</name>
<dbReference type="InterPro" id="IPR012676">
    <property type="entry name" value="TGS-like"/>
</dbReference>
<dbReference type="EMBL" id="CAEZUD010000072">
    <property type="protein sequence ID" value="CAB4597846.1"/>
    <property type="molecule type" value="Genomic_DNA"/>
</dbReference>
<reference evidence="4" key="1">
    <citation type="submission" date="2020-05" db="EMBL/GenBank/DDBJ databases">
        <authorList>
            <person name="Chiriac C."/>
            <person name="Salcher M."/>
            <person name="Ghai R."/>
            <person name="Kavagutti S V."/>
        </authorList>
    </citation>
    <scope>NUCLEOTIDE SEQUENCE</scope>
</reference>
<proteinExistence type="inferred from homology"/>
<sequence>MAWLKQLHEWQQETEDVGDFLDTLRYDLRTPEVFVFTPKGTVIALPAGSTPVDFAFTVHTEVGYKCVGAKVNGKLVPLESVLVNGDVIDIVTNKHEGAGPSRDWLNFVQSPRARSKIKAWFSKERKEEAIEAGRESLARQMRKVGLPLTKIFAGQAILELAHDLHYPDIESLYAAIGNGHISSQAVVEKLVAATGVDSPVIEDELESHFPTVNFQNVSRNTSGVEVIGAGEVMVKLARCCTPVPGDEIIGFITKGSGVSVHRKDCINLSDLILNQPDRIVAVNWNRNAKTLFLVNIQVEALDRARLLSDVTKTLSDQHVNILNASVSTAKDQTAFSRFTFEMADATHLDAVLSAVRSIEGVYDVYRTTNN</sequence>
<gene>
    <name evidence="4" type="ORF">UFOPK1778_01073</name>
</gene>
<evidence type="ECO:0000259" key="2">
    <source>
        <dbReference type="PROSITE" id="PS51671"/>
    </source>
</evidence>
<dbReference type="InterPro" id="IPR045865">
    <property type="entry name" value="ACT-like_dom_sf"/>
</dbReference>
<dbReference type="PROSITE" id="PS51880">
    <property type="entry name" value="TGS"/>
    <property type="match status" value="1"/>
</dbReference>
<dbReference type="Gene3D" id="3.10.20.30">
    <property type="match status" value="1"/>
</dbReference>